<keyword evidence="2" id="KW-1185">Reference proteome</keyword>
<accession>A0AAD6FHC7</accession>
<sequence length="206" mass="22615">MLNSWGIDKPRVHVILQDNARNMVKDMDDMEVTSVGCVAHTLQLAVHEGLLSQRSVIDALATARFFTKSDNLRLATDNLILEVAKIERAASEEPEAAEPMRKTPRQEASSSLGSVLDEIWEENQLEARSVSTSADVQVQTYLSEQPALGKAILYTTGKIMLHGSPHWMLLQPGFSVPPAPLWTVRDSLVQCPASLMRKGTGSHLTG</sequence>
<dbReference type="InterPro" id="IPR012337">
    <property type="entry name" value="RNaseH-like_sf"/>
</dbReference>
<name>A0AAD6FHC7_9TELE</name>
<evidence type="ECO:0008006" key="3">
    <source>
        <dbReference type="Google" id="ProtNLM"/>
    </source>
</evidence>
<reference evidence="1" key="1">
    <citation type="submission" date="2022-11" db="EMBL/GenBank/DDBJ databases">
        <title>Chromosome-level genome of Pogonophryne albipinna.</title>
        <authorList>
            <person name="Jo E."/>
        </authorList>
    </citation>
    <scope>NUCLEOTIDE SEQUENCE</scope>
    <source>
        <strain evidence="1">SGF0006</strain>
        <tissue evidence="1">Muscle</tissue>
    </source>
</reference>
<dbReference type="AlphaFoldDB" id="A0AAD6FHC7"/>
<gene>
    <name evidence="1" type="ORF">JOQ06_006735</name>
</gene>
<organism evidence="1 2">
    <name type="scientific">Pogonophryne albipinna</name>
    <dbReference type="NCBI Taxonomy" id="1090488"/>
    <lineage>
        <taxon>Eukaryota</taxon>
        <taxon>Metazoa</taxon>
        <taxon>Chordata</taxon>
        <taxon>Craniata</taxon>
        <taxon>Vertebrata</taxon>
        <taxon>Euteleostomi</taxon>
        <taxon>Actinopterygii</taxon>
        <taxon>Neopterygii</taxon>
        <taxon>Teleostei</taxon>
        <taxon>Neoteleostei</taxon>
        <taxon>Acanthomorphata</taxon>
        <taxon>Eupercaria</taxon>
        <taxon>Perciformes</taxon>
        <taxon>Notothenioidei</taxon>
        <taxon>Pogonophryne</taxon>
    </lineage>
</organism>
<evidence type="ECO:0000313" key="1">
    <source>
        <dbReference type="EMBL" id="KAJ4933926.1"/>
    </source>
</evidence>
<evidence type="ECO:0000313" key="2">
    <source>
        <dbReference type="Proteomes" id="UP001219934"/>
    </source>
</evidence>
<protein>
    <recommendedName>
        <fullName evidence="3">Zinc finger BED domain-containing protein 4</fullName>
    </recommendedName>
</protein>
<dbReference type="EMBL" id="JAPTMU010000012">
    <property type="protein sequence ID" value="KAJ4933926.1"/>
    <property type="molecule type" value="Genomic_DNA"/>
</dbReference>
<proteinExistence type="predicted"/>
<comment type="caution">
    <text evidence="1">The sequence shown here is derived from an EMBL/GenBank/DDBJ whole genome shotgun (WGS) entry which is preliminary data.</text>
</comment>
<dbReference type="SUPFAM" id="SSF53098">
    <property type="entry name" value="Ribonuclease H-like"/>
    <property type="match status" value="1"/>
</dbReference>
<dbReference type="Proteomes" id="UP001219934">
    <property type="component" value="Unassembled WGS sequence"/>
</dbReference>